<evidence type="ECO:0000313" key="7">
    <source>
        <dbReference type="Proteomes" id="UP000034491"/>
    </source>
</evidence>
<feature type="domain" description="HTH lysR-type" evidence="5">
    <location>
        <begin position="8"/>
        <end position="65"/>
    </location>
</feature>
<dbReference type="SUPFAM" id="SSF53850">
    <property type="entry name" value="Periplasmic binding protein-like II"/>
    <property type="match status" value="1"/>
</dbReference>
<comment type="similarity">
    <text evidence="1">Belongs to the LysR transcriptional regulatory family.</text>
</comment>
<accession>A0A0M2R2M3</accession>
<dbReference type="Gene3D" id="3.40.190.10">
    <property type="entry name" value="Periplasmic binding protein-like II"/>
    <property type="match status" value="2"/>
</dbReference>
<dbReference type="Gene3D" id="1.10.10.10">
    <property type="entry name" value="Winged helix-like DNA-binding domain superfamily/Winged helix DNA-binding domain"/>
    <property type="match status" value="1"/>
</dbReference>
<comment type="caution">
    <text evidence="6">The sequence shown here is derived from an EMBL/GenBank/DDBJ whole genome shotgun (WGS) entry which is preliminary data.</text>
</comment>
<sequence length="308" mass="34709">MLKKRKLPPLNSLKAFEAAARTRSVKLASEELSVSASAVSQQIKTLEQWMGFRLLKRGPNSFTLTDKGERYLQQLTVLFDKLDIETAKVIHNFKKTKLRVSTLQSFAAEWLSPRIKSFRETYPEIQLELLTSDYLADLASEEIDLAIRYGPGGYKGVNEEKLMDEMIGPACHPDLLKSGNVLSDYTLLRDSGGPEGIKLTLERWLNKTTEGPGNREDSIAFSDTHLLINAARQGQGVMLGRSVLIADDIRQGTLVPVMTDWQQSPFSYYLVHSDIRGLSETAKYFRRWLLKEVEKFEAQLPASLAVPD</sequence>
<dbReference type="CDD" id="cd08432">
    <property type="entry name" value="PBP2_GcdR_TrpI_HvrB_AmpR_like"/>
    <property type="match status" value="1"/>
</dbReference>
<dbReference type="GO" id="GO:0003700">
    <property type="term" value="F:DNA-binding transcription factor activity"/>
    <property type="evidence" value="ECO:0007669"/>
    <property type="project" value="InterPro"/>
</dbReference>
<evidence type="ECO:0000256" key="2">
    <source>
        <dbReference type="ARBA" id="ARBA00023015"/>
    </source>
</evidence>
<keyword evidence="3" id="KW-0238">DNA-binding</keyword>
<dbReference type="GO" id="GO:0043565">
    <property type="term" value="F:sequence-specific DNA binding"/>
    <property type="evidence" value="ECO:0007669"/>
    <property type="project" value="TreeGrafter"/>
</dbReference>
<dbReference type="OrthoDB" id="9813056at2"/>
<organism evidence="6 7">
    <name type="scientific">Kiloniella litopenaei</name>
    <dbReference type="NCBI Taxonomy" id="1549748"/>
    <lineage>
        <taxon>Bacteria</taxon>
        <taxon>Pseudomonadati</taxon>
        <taxon>Pseudomonadota</taxon>
        <taxon>Alphaproteobacteria</taxon>
        <taxon>Rhodospirillales</taxon>
        <taxon>Kiloniellaceae</taxon>
        <taxon>Kiloniella</taxon>
    </lineage>
</organism>
<dbReference type="AlphaFoldDB" id="A0A0M2R2M3"/>
<dbReference type="InterPro" id="IPR036390">
    <property type="entry name" value="WH_DNA-bd_sf"/>
</dbReference>
<dbReference type="Pfam" id="PF00126">
    <property type="entry name" value="HTH_1"/>
    <property type="match status" value="1"/>
</dbReference>
<dbReference type="SUPFAM" id="SSF46785">
    <property type="entry name" value="Winged helix' DNA-binding domain"/>
    <property type="match status" value="1"/>
</dbReference>
<dbReference type="STRING" id="1549748.WH95_16115"/>
<dbReference type="Proteomes" id="UP000034491">
    <property type="component" value="Unassembled WGS sequence"/>
</dbReference>
<evidence type="ECO:0000256" key="4">
    <source>
        <dbReference type="ARBA" id="ARBA00023163"/>
    </source>
</evidence>
<evidence type="ECO:0000256" key="1">
    <source>
        <dbReference type="ARBA" id="ARBA00009437"/>
    </source>
</evidence>
<keyword evidence="2" id="KW-0805">Transcription regulation</keyword>
<evidence type="ECO:0000259" key="5">
    <source>
        <dbReference type="PROSITE" id="PS50931"/>
    </source>
</evidence>
<dbReference type="EMBL" id="LANI01000024">
    <property type="protein sequence ID" value="KKJ75911.1"/>
    <property type="molecule type" value="Genomic_DNA"/>
</dbReference>
<dbReference type="InterPro" id="IPR036388">
    <property type="entry name" value="WH-like_DNA-bd_sf"/>
</dbReference>
<name>A0A0M2R2M3_9PROT</name>
<dbReference type="InterPro" id="IPR005119">
    <property type="entry name" value="LysR_subst-bd"/>
</dbReference>
<dbReference type="Pfam" id="PF03466">
    <property type="entry name" value="LysR_substrate"/>
    <property type="match status" value="1"/>
</dbReference>
<proteinExistence type="inferred from homology"/>
<evidence type="ECO:0000256" key="3">
    <source>
        <dbReference type="ARBA" id="ARBA00023125"/>
    </source>
</evidence>
<dbReference type="PANTHER" id="PTHR30537:SF26">
    <property type="entry name" value="GLYCINE CLEAVAGE SYSTEM TRANSCRIPTIONAL ACTIVATOR"/>
    <property type="match status" value="1"/>
</dbReference>
<keyword evidence="7" id="KW-1185">Reference proteome</keyword>
<dbReference type="PROSITE" id="PS50931">
    <property type="entry name" value="HTH_LYSR"/>
    <property type="match status" value="1"/>
</dbReference>
<keyword evidence="4" id="KW-0804">Transcription</keyword>
<dbReference type="PANTHER" id="PTHR30537">
    <property type="entry name" value="HTH-TYPE TRANSCRIPTIONAL REGULATOR"/>
    <property type="match status" value="1"/>
</dbReference>
<protein>
    <recommendedName>
        <fullName evidence="5">HTH lysR-type domain-containing protein</fullName>
    </recommendedName>
</protein>
<dbReference type="GO" id="GO:0006351">
    <property type="term" value="P:DNA-templated transcription"/>
    <property type="evidence" value="ECO:0007669"/>
    <property type="project" value="TreeGrafter"/>
</dbReference>
<dbReference type="RefSeq" id="WP_046509190.1">
    <property type="nucleotide sequence ID" value="NZ_LANI01000024.1"/>
</dbReference>
<gene>
    <name evidence="6" type="ORF">WH95_16115</name>
</gene>
<evidence type="ECO:0000313" key="6">
    <source>
        <dbReference type="EMBL" id="KKJ75911.1"/>
    </source>
</evidence>
<dbReference type="InterPro" id="IPR000847">
    <property type="entry name" value="LysR_HTH_N"/>
</dbReference>
<dbReference type="InterPro" id="IPR058163">
    <property type="entry name" value="LysR-type_TF_proteobact-type"/>
</dbReference>
<reference evidence="6 7" key="1">
    <citation type="submission" date="2015-03" db="EMBL/GenBank/DDBJ databases">
        <title>Genome sequence of Kiloniella sp. P1-1, isolated from the gut microflora of Pacific white shrimp, Penaeus vannamei.</title>
        <authorList>
            <person name="Shao Z."/>
            <person name="Wang L."/>
            <person name="Li X."/>
        </authorList>
    </citation>
    <scope>NUCLEOTIDE SEQUENCE [LARGE SCALE GENOMIC DNA]</scope>
    <source>
        <strain evidence="6 7">P1-1</strain>
    </source>
</reference>